<feature type="transmembrane region" description="Helical" evidence="1">
    <location>
        <begin position="40"/>
        <end position="60"/>
    </location>
</feature>
<keyword evidence="1" id="KW-1133">Transmembrane helix</keyword>
<dbReference type="Proteomes" id="UP000308528">
    <property type="component" value="Unassembled WGS sequence"/>
</dbReference>
<gene>
    <name evidence="2" type="ORF">E4021_16135</name>
</gene>
<evidence type="ECO:0000256" key="1">
    <source>
        <dbReference type="SAM" id="Phobius"/>
    </source>
</evidence>
<organism evidence="2 3">
    <name type="scientific">Neolewinella litorea</name>
    <dbReference type="NCBI Taxonomy" id="2562452"/>
    <lineage>
        <taxon>Bacteria</taxon>
        <taxon>Pseudomonadati</taxon>
        <taxon>Bacteroidota</taxon>
        <taxon>Saprospiria</taxon>
        <taxon>Saprospirales</taxon>
        <taxon>Lewinellaceae</taxon>
        <taxon>Neolewinella</taxon>
    </lineage>
</organism>
<dbReference type="InterPro" id="IPR021354">
    <property type="entry name" value="DUF2975"/>
</dbReference>
<name>A0A4S4N8S6_9BACT</name>
<proteinExistence type="predicted"/>
<dbReference type="Pfam" id="PF11188">
    <property type="entry name" value="DUF2975"/>
    <property type="match status" value="1"/>
</dbReference>
<dbReference type="AlphaFoldDB" id="A0A4S4N8S6"/>
<evidence type="ECO:0000313" key="3">
    <source>
        <dbReference type="Proteomes" id="UP000308528"/>
    </source>
</evidence>
<feature type="transmembrane region" description="Helical" evidence="1">
    <location>
        <begin position="80"/>
        <end position="99"/>
    </location>
</feature>
<keyword evidence="1" id="KW-0812">Transmembrane</keyword>
<reference evidence="2 3" key="1">
    <citation type="submission" date="2019-04" db="EMBL/GenBank/DDBJ databases">
        <title>Lewinella litorea sp. nov., isolated from a marine sand.</title>
        <authorList>
            <person name="Yoon J.-H."/>
        </authorList>
    </citation>
    <scope>NUCLEOTIDE SEQUENCE [LARGE SCALE GENOMIC DNA]</scope>
    <source>
        <strain evidence="2 3">HSMS-39</strain>
    </source>
</reference>
<protein>
    <submittedName>
        <fullName evidence="2">DUF2975 domain-containing protein</fullName>
    </submittedName>
</protein>
<keyword evidence="3" id="KW-1185">Reference proteome</keyword>
<keyword evidence="1" id="KW-0472">Membrane</keyword>
<sequence length="145" mass="15823">MQMAIVLTGVAAIVALAWFPLLEGRAANLNLPAIYLDPFILYGYAASATFFTGLYQVFRLLGYLRRDEWPSRKSRRALRIIRYCAILSAFLVGAAGLYIKVAHHPDDDPAGFLALCMIYVAVSVGAAFAAAGAERKRRGPVGQRS</sequence>
<dbReference type="EMBL" id="SRSF01000011">
    <property type="protein sequence ID" value="THH35634.1"/>
    <property type="molecule type" value="Genomic_DNA"/>
</dbReference>
<comment type="caution">
    <text evidence="2">The sequence shown here is derived from an EMBL/GenBank/DDBJ whole genome shotgun (WGS) entry which is preliminary data.</text>
</comment>
<accession>A0A4S4N8S6</accession>
<feature type="transmembrane region" description="Helical" evidence="1">
    <location>
        <begin position="111"/>
        <end position="131"/>
    </location>
</feature>
<evidence type="ECO:0000313" key="2">
    <source>
        <dbReference type="EMBL" id="THH35634.1"/>
    </source>
</evidence>
<dbReference type="OrthoDB" id="1100174at2"/>